<feature type="domain" description="ABC-type glycine betaine transport system substrate-binding" evidence="2">
    <location>
        <begin position="39"/>
        <end position="306"/>
    </location>
</feature>
<evidence type="ECO:0000313" key="3">
    <source>
        <dbReference type="EMBL" id="NJP67784.1"/>
    </source>
</evidence>
<feature type="chain" id="PRO_5046875772" evidence="1">
    <location>
        <begin position="33"/>
        <end position="319"/>
    </location>
</feature>
<dbReference type="Gene3D" id="3.40.190.100">
    <property type="entry name" value="Glycine betaine-binding periplasmic protein, domain 2"/>
    <property type="match status" value="1"/>
</dbReference>
<dbReference type="RefSeq" id="WP_167934300.1">
    <property type="nucleotide sequence ID" value="NZ_JAAVJB010000140.1"/>
</dbReference>
<protein>
    <submittedName>
        <fullName evidence="3">Glycine/betaine ABC transporter substrate-binding protein</fullName>
    </submittedName>
</protein>
<evidence type="ECO:0000259" key="2">
    <source>
        <dbReference type="Pfam" id="PF04069"/>
    </source>
</evidence>
<feature type="signal peptide" evidence="1">
    <location>
        <begin position="1"/>
        <end position="32"/>
    </location>
</feature>
<dbReference type="Pfam" id="PF04069">
    <property type="entry name" value="OpuAC"/>
    <property type="match status" value="1"/>
</dbReference>
<dbReference type="InterPro" id="IPR007210">
    <property type="entry name" value="ABC_Gly_betaine_transp_sub-bd"/>
</dbReference>
<evidence type="ECO:0000313" key="4">
    <source>
        <dbReference type="Proteomes" id="UP000746503"/>
    </source>
</evidence>
<organism evidence="3 4">
    <name type="scientific">Streptomyces spiramenti</name>
    <dbReference type="NCBI Taxonomy" id="2720606"/>
    <lineage>
        <taxon>Bacteria</taxon>
        <taxon>Bacillati</taxon>
        <taxon>Actinomycetota</taxon>
        <taxon>Actinomycetes</taxon>
        <taxon>Kitasatosporales</taxon>
        <taxon>Streptomycetaceae</taxon>
        <taxon>Streptomyces</taxon>
    </lineage>
</organism>
<proteinExistence type="predicted"/>
<dbReference type="Gene3D" id="3.40.190.10">
    <property type="entry name" value="Periplasmic binding protein-like II"/>
    <property type="match status" value="1"/>
</dbReference>
<dbReference type="SUPFAM" id="SSF53850">
    <property type="entry name" value="Periplasmic binding protein-like II"/>
    <property type="match status" value="1"/>
</dbReference>
<keyword evidence="1" id="KW-0732">Signal</keyword>
<accession>A0ABX1AKZ8</accession>
<reference evidence="3 4" key="1">
    <citation type="submission" date="2020-03" db="EMBL/GenBank/DDBJ databases">
        <title>Draft genome of Streptomyces sp. ventii, isolated from the Axial Seamount in the Pacific Ocean, and resequencing of the two type strains Streptomyces lonarensis strain NCL 716 and Streptomyces bohaiensis strain 11A07.</title>
        <authorList>
            <person name="Loughran R.M."/>
            <person name="Pfannmuller K.M."/>
            <person name="Wasson B.J."/>
            <person name="Deadmond M.C."/>
            <person name="Paddock B.E."/>
            <person name="Koyack M.J."/>
            <person name="Gallegos D.A."/>
            <person name="Mitchell E.A."/>
            <person name="Ushijima B."/>
            <person name="Saw J.H."/>
            <person name="Mcphail K.L."/>
            <person name="Videau P."/>
        </authorList>
    </citation>
    <scope>NUCLEOTIDE SEQUENCE [LARGE SCALE GENOMIC DNA]</scope>
    <source>
        <strain evidence="4">5675061</strain>
    </source>
</reference>
<evidence type="ECO:0000256" key="1">
    <source>
        <dbReference type="SAM" id="SignalP"/>
    </source>
</evidence>
<sequence>METGQRAFRLPAAGTALALVVLAGCTSGSGQAAAGAFPEVVIAVPAWTGGQANAAVAAHVLREELGVPVRLRELSPNQAWDGLDEGTVQAVLEDWGATPEKRRLYTAQRMSVVPAGDLGPVGRVGWYVPGDYAAANPGVLDWRNLNDYVGEFASTGSEGRGRLLTGGPDDASHDEALIDALDLAYTTVPTGGEEQLIEALRRADHGGDAVLANWWQPHWLHEELELAEVALPEHTAGCHREGGTDRCGYPEIPLRKFLNAAFAEHGGEAAAFLTDFSWTAEEQNEVARMIAAEGMSPEGAAARWAEKNTERIAGWLGGG</sequence>
<name>A0ABX1AKZ8_9ACTN</name>
<keyword evidence="4" id="KW-1185">Reference proteome</keyword>
<dbReference type="Proteomes" id="UP000746503">
    <property type="component" value="Unassembled WGS sequence"/>
</dbReference>
<dbReference type="PROSITE" id="PS51257">
    <property type="entry name" value="PROKAR_LIPOPROTEIN"/>
    <property type="match status" value="1"/>
</dbReference>
<gene>
    <name evidence="3" type="ORF">HCJ92_16130</name>
</gene>
<dbReference type="EMBL" id="JAAVJB010000140">
    <property type="protein sequence ID" value="NJP67784.1"/>
    <property type="molecule type" value="Genomic_DNA"/>
</dbReference>
<comment type="caution">
    <text evidence="3">The sequence shown here is derived from an EMBL/GenBank/DDBJ whole genome shotgun (WGS) entry which is preliminary data.</text>
</comment>